<accession>A0A1M4NGZ5</accession>
<dbReference type="Pfam" id="PF01856">
    <property type="entry name" value="HP_OMP"/>
    <property type="match status" value="1"/>
</dbReference>
<organism evidence="1">
    <name type="scientific">Helicobacter bizzozeronii</name>
    <dbReference type="NCBI Taxonomy" id="56877"/>
    <lineage>
        <taxon>Bacteria</taxon>
        <taxon>Pseudomonadati</taxon>
        <taxon>Campylobacterota</taxon>
        <taxon>Epsilonproteobacteria</taxon>
        <taxon>Campylobacterales</taxon>
        <taxon>Helicobacteraceae</taxon>
        <taxon>Helicobacter</taxon>
    </lineage>
</organism>
<evidence type="ECO:0000313" key="1">
    <source>
        <dbReference type="EMBL" id="SFZ71547.1"/>
    </source>
</evidence>
<protein>
    <submittedName>
        <fullName evidence="1">OMP893</fullName>
    </submittedName>
</protein>
<dbReference type="InterPro" id="IPR002718">
    <property type="entry name" value="OMP_Helicobacter"/>
</dbReference>
<dbReference type="AlphaFoldDB" id="A0A1M4NGZ5"/>
<gene>
    <name evidence="1" type="primary">omp893</name>
</gene>
<reference evidence="1" key="1">
    <citation type="submission" date="2016-10" db="EMBL/GenBank/DDBJ databases">
        <title>Proteomic and phylogenetic analysis of the outer membrane protein repertoire of gastric Helicobacter species.</title>
        <authorList>
            <person name="Joosten M."/>
        </authorList>
    </citation>
    <scope>NUCLEOTIDE SEQUENCE</scope>
    <source>
        <strain evidence="1">10</strain>
    </source>
</reference>
<dbReference type="PRINTS" id="PR01776">
    <property type="entry name" value="HPOMPFAMILY"/>
</dbReference>
<dbReference type="EMBL" id="LT633264">
    <property type="protein sequence ID" value="SFZ71547.1"/>
    <property type="molecule type" value="Genomic_DNA"/>
</dbReference>
<proteinExistence type="predicted"/>
<dbReference type="RefSeq" id="WP_104638209.1">
    <property type="nucleotide sequence ID" value="NZ_FZEH01000034.1"/>
</dbReference>
<sequence>MRMVFKQLVRETRVFFGIGFFSLLSLGAESSGVFLGGGFQYSYASGAFTQDTTMQYTIPGIPALITKTKNPYNGNLFGGDIQMGYKLFFGQKKRFGLRFYGFFSGQAGYANSVESSQTDPKFVVTNQPGTNLFYGGGMDMLYNFYDSNERSFGVFAGVVVGWSSWSMGKDKQCRWASIHKRGGGSSGCITMNAFFNEQVLINHKFYPGLKSSFSPAFVQLLVNLGFRFNFTKHQGLEVGVRIPTINNLYYVDRGTYAMGRMVKIKIDSALILRRDIVAFVNYVINF</sequence>
<name>A0A1M4NGZ5_HELBI</name>